<name>A0ABP9HK49_9ACTN</name>
<dbReference type="Gene3D" id="3.40.50.300">
    <property type="entry name" value="P-loop containing nucleotide triphosphate hydrolases"/>
    <property type="match status" value="1"/>
</dbReference>
<keyword evidence="11" id="KW-1185">Reference proteome</keyword>
<evidence type="ECO:0000256" key="2">
    <source>
        <dbReference type="ARBA" id="ARBA00005417"/>
    </source>
</evidence>
<dbReference type="PANTHER" id="PTHR43297">
    <property type="entry name" value="OLIGOPEPTIDE TRANSPORT ATP-BINDING PROTEIN APPD"/>
    <property type="match status" value="1"/>
</dbReference>
<dbReference type="Proteomes" id="UP001500466">
    <property type="component" value="Unassembled WGS sequence"/>
</dbReference>
<keyword evidence="4" id="KW-1003">Cell membrane</keyword>
<accession>A0ABP9HK49</accession>
<evidence type="ECO:0000256" key="4">
    <source>
        <dbReference type="ARBA" id="ARBA00022475"/>
    </source>
</evidence>
<dbReference type="PROSITE" id="PS50893">
    <property type="entry name" value="ABC_TRANSPORTER_2"/>
    <property type="match status" value="1"/>
</dbReference>
<comment type="caution">
    <text evidence="10">The sequence shown here is derived from an EMBL/GenBank/DDBJ whole genome shotgun (WGS) entry which is preliminary data.</text>
</comment>
<evidence type="ECO:0000256" key="5">
    <source>
        <dbReference type="ARBA" id="ARBA00022741"/>
    </source>
</evidence>
<evidence type="ECO:0000313" key="11">
    <source>
        <dbReference type="Proteomes" id="UP001500466"/>
    </source>
</evidence>
<dbReference type="GO" id="GO:0005524">
    <property type="term" value="F:ATP binding"/>
    <property type="evidence" value="ECO:0007669"/>
    <property type="project" value="UniProtKB-KW"/>
</dbReference>
<proteinExistence type="inferred from homology"/>
<keyword evidence="5" id="KW-0547">Nucleotide-binding</keyword>
<dbReference type="SMART" id="SM00382">
    <property type="entry name" value="AAA"/>
    <property type="match status" value="1"/>
</dbReference>
<dbReference type="PROSITE" id="PS00211">
    <property type="entry name" value="ABC_TRANSPORTER_1"/>
    <property type="match status" value="1"/>
</dbReference>
<dbReference type="RefSeq" id="WP_345677302.1">
    <property type="nucleotide sequence ID" value="NZ_BAABHS010000015.1"/>
</dbReference>
<feature type="region of interest" description="Disordered" evidence="8">
    <location>
        <begin position="1"/>
        <end position="27"/>
    </location>
</feature>
<protein>
    <submittedName>
        <fullName evidence="10">ABC transporter ATP-binding protein</fullName>
    </submittedName>
</protein>
<evidence type="ECO:0000256" key="7">
    <source>
        <dbReference type="ARBA" id="ARBA00023136"/>
    </source>
</evidence>
<dbReference type="InterPro" id="IPR050388">
    <property type="entry name" value="ABC_Ni/Peptide_Import"/>
</dbReference>
<dbReference type="Pfam" id="PF00005">
    <property type="entry name" value="ABC_tran"/>
    <property type="match status" value="1"/>
</dbReference>
<keyword evidence="3" id="KW-0813">Transport</keyword>
<dbReference type="SUPFAM" id="SSF52540">
    <property type="entry name" value="P-loop containing nucleoside triphosphate hydrolases"/>
    <property type="match status" value="1"/>
</dbReference>
<evidence type="ECO:0000259" key="9">
    <source>
        <dbReference type="PROSITE" id="PS50893"/>
    </source>
</evidence>
<evidence type="ECO:0000256" key="6">
    <source>
        <dbReference type="ARBA" id="ARBA00022840"/>
    </source>
</evidence>
<sequence length="347" mass="36383">MATTLGPGTPPAAAAHPDDAARPAPPEPLLRVRDLSVTYPSARGPVTAVRDVSFAVRPGEILGLVGESGSGKSSVCTAVMGLLPDGTRRDAAEIAFEGRDLARLRDRDMRRLRGRRIALVPQQPMTSLSPTTPVGRQLRWYLGGLLDDPAVRGLLADIGLGPVLDRPRDLPGAFSGGQLQRLVIAVAALSHRPALLLADEPTTTLDATVQAQVLKLLLTLREQLGLAMLYVSHDLAVVGQICDRVGVMYGGRLVETAPVAELFANPRHPYTRALVASMPSTTPADEPLRPIPGTAEGANALAGCPFAPRCPDVVDACRTAMPASRRIGAGTVGCHTADHGADEGEAT</sequence>
<dbReference type="NCBIfam" id="TIGR01727">
    <property type="entry name" value="oligo_HPY"/>
    <property type="match status" value="1"/>
</dbReference>
<dbReference type="InterPro" id="IPR027417">
    <property type="entry name" value="P-loop_NTPase"/>
</dbReference>
<comment type="subcellular location">
    <subcellularLocation>
        <location evidence="1">Cell membrane</location>
        <topology evidence="1">Peripheral membrane protein</topology>
    </subcellularLocation>
</comment>
<comment type="similarity">
    <text evidence="2">Belongs to the ABC transporter superfamily.</text>
</comment>
<dbReference type="InterPro" id="IPR003593">
    <property type="entry name" value="AAA+_ATPase"/>
</dbReference>
<evidence type="ECO:0000256" key="3">
    <source>
        <dbReference type="ARBA" id="ARBA00022448"/>
    </source>
</evidence>
<dbReference type="EMBL" id="BAABHS010000015">
    <property type="protein sequence ID" value="GAA4972800.1"/>
    <property type="molecule type" value="Genomic_DNA"/>
</dbReference>
<reference evidence="11" key="1">
    <citation type="journal article" date="2019" name="Int. J. Syst. Evol. Microbiol.">
        <title>The Global Catalogue of Microorganisms (GCM) 10K type strain sequencing project: providing services to taxonomists for standard genome sequencing and annotation.</title>
        <authorList>
            <consortium name="The Broad Institute Genomics Platform"/>
            <consortium name="The Broad Institute Genome Sequencing Center for Infectious Disease"/>
            <person name="Wu L."/>
            <person name="Ma J."/>
        </authorList>
    </citation>
    <scope>NUCLEOTIDE SEQUENCE [LARGE SCALE GENOMIC DNA]</scope>
    <source>
        <strain evidence="11">JCM 17986</strain>
    </source>
</reference>
<evidence type="ECO:0000256" key="8">
    <source>
        <dbReference type="SAM" id="MobiDB-lite"/>
    </source>
</evidence>
<organism evidence="10 11">
    <name type="scientific">Yinghuangia aomiensis</name>
    <dbReference type="NCBI Taxonomy" id="676205"/>
    <lineage>
        <taxon>Bacteria</taxon>
        <taxon>Bacillati</taxon>
        <taxon>Actinomycetota</taxon>
        <taxon>Actinomycetes</taxon>
        <taxon>Kitasatosporales</taxon>
        <taxon>Streptomycetaceae</taxon>
        <taxon>Yinghuangia</taxon>
    </lineage>
</organism>
<dbReference type="InterPro" id="IPR003439">
    <property type="entry name" value="ABC_transporter-like_ATP-bd"/>
</dbReference>
<dbReference type="InterPro" id="IPR013563">
    <property type="entry name" value="Oligopep_ABC_C"/>
</dbReference>
<keyword evidence="6 10" id="KW-0067">ATP-binding</keyword>
<dbReference type="CDD" id="cd03257">
    <property type="entry name" value="ABC_NikE_OppD_transporters"/>
    <property type="match status" value="1"/>
</dbReference>
<evidence type="ECO:0000256" key="1">
    <source>
        <dbReference type="ARBA" id="ARBA00004202"/>
    </source>
</evidence>
<gene>
    <name evidence="10" type="ORF">GCM10023205_43860</name>
</gene>
<dbReference type="Pfam" id="PF08352">
    <property type="entry name" value="oligo_HPY"/>
    <property type="match status" value="1"/>
</dbReference>
<keyword evidence="7" id="KW-0472">Membrane</keyword>
<dbReference type="InterPro" id="IPR017871">
    <property type="entry name" value="ABC_transporter-like_CS"/>
</dbReference>
<dbReference type="PANTHER" id="PTHR43297:SF2">
    <property type="entry name" value="DIPEPTIDE TRANSPORT ATP-BINDING PROTEIN DPPD"/>
    <property type="match status" value="1"/>
</dbReference>
<evidence type="ECO:0000313" key="10">
    <source>
        <dbReference type="EMBL" id="GAA4972800.1"/>
    </source>
</evidence>
<feature type="domain" description="ABC transporter" evidence="9">
    <location>
        <begin position="30"/>
        <end position="275"/>
    </location>
</feature>
<feature type="compositionally biased region" description="Low complexity" evidence="8">
    <location>
        <begin position="1"/>
        <end position="15"/>
    </location>
</feature>